<organism evidence="1 2">
    <name type="scientific">Vulgatibacter incomptus</name>
    <dbReference type="NCBI Taxonomy" id="1391653"/>
    <lineage>
        <taxon>Bacteria</taxon>
        <taxon>Pseudomonadati</taxon>
        <taxon>Myxococcota</taxon>
        <taxon>Myxococcia</taxon>
        <taxon>Myxococcales</taxon>
        <taxon>Cystobacterineae</taxon>
        <taxon>Vulgatibacteraceae</taxon>
        <taxon>Vulgatibacter</taxon>
    </lineage>
</organism>
<evidence type="ECO:0000313" key="2">
    <source>
        <dbReference type="Proteomes" id="UP000055590"/>
    </source>
</evidence>
<evidence type="ECO:0000313" key="1">
    <source>
        <dbReference type="EMBL" id="AKU89754.1"/>
    </source>
</evidence>
<reference evidence="1 2" key="1">
    <citation type="submission" date="2015-08" db="EMBL/GenBank/DDBJ databases">
        <authorList>
            <person name="Babu N.S."/>
            <person name="Beckwith C.J."/>
            <person name="Beseler K.G."/>
            <person name="Brison A."/>
            <person name="Carone J.V."/>
            <person name="Caskin T.P."/>
            <person name="Diamond M."/>
            <person name="Durham M.E."/>
            <person name="Foxe J.M."/>
            <person name="Go M."/>
            <person name="Henderson B.A."/>
            <person name="Jones I.B."/>
            <person name="McGettigan J.A."/>
            <person name="Micheletti S.J."/>
            <person name="Nasrallah M.E."/>
            <person name="Ortiz D."/>
            <person name="Piller C.R."/>
            <person name="Privatt S.R."/>
            <person name="Schneider S.L."/>
            <person name="Sharp S."/>
            <person name="Smith T.C."/>
            <person name="Stanton J.D."/>
            <person name="Ullery H.E."/>
            <person name="Wilson R.J."/>
            <person name="Serrano M.G."/>
            <person name="Buck G."/>
            <person name="Lee V."/>
            <person name="Wang Y."/>
            <person name="Carvalho R."/>
            <person name="Voegtly L."/>
            <person name="Shi R."/>
            <person name="Duckworth R."/>
            <person name="Johnson A."/>
            <person name="Loviza R."/>
            <person name="Walstead R."/>
            <person name="Shah Z."/>
            <person name="Kiflezghi M."/>
            <person name="Wade K."/>
            <person name="Ball S.L."/>
            <person name="Bradley K.W."/>
            <person name="Asai D.J."/>
            <person name="Bowman C.A."/>
            <person name="Russell D.A."/>
            <person name="Pope W.H."/>
            <person name="Jacobs-Sera D."/>
            <person name="Hendrix R.W."/>
            <person name="Hatfull G.F."/>
        </authorList>
    </citation>
    <scope>NUCLEOTIDE SEQUENCE [LARGE SCALE GENOMIC DNA]</scope>
    <source>
        <strain evidence="1 2">DSM 27710</strain>
    </source>
</reference>
<gene>
    <name evidence="1" type="ORF">AKJ08_0141</name>
</gene>
<dbReference type="InterPro" id="IPR011990">
    <property type="entry name" value="TPR-like_helical_dom_sf"/>
</dbReference>
<dbReference type="SUPFAM" id="SSF48452">
    <property type="entry name" value="TPR-like"/>
    <property type="match status" value="1"/>
</dbReference>
<dbReference type="KEGG" id="vin:AKJ08_0141"/>
<dbReference type="AlphaFoldDB" id="A0A0K1P9I8"/>
<proteinExistence type="predicted"/>
<dbReference type="Proteomes" id="UP000055590">
    <property type="component" value="Chromosome"/>
</dbReference>
<protein>
    <submittedName>
        <fullName evidence="1">Antifreeze glycopeptide AFGP polyprotein</fullName>
    </submittedName>
</protein>
<dbReference type="RefSeq" id="WP_050724303.1">
    <property type="nucleotide sequence ID" value="NZ_CP012332.1"/>
</dbReference>
<dbReference type="OrthoDB" id="5489610at2"/>
<dbReference type="Gene3D" id="1.25.40.10">
    <property type="entry name" value="Tetratricopeptide repeat domain"/>
    <property type="match status" value="1"/>
</dbReference>
<dbReference type="EMBL" id="CP012332">
    <property type="protein sequence ID" value="AKU89754.1"/>
    <property type="molecule type" value="Genomic_DNA"/>
</dbReference>
<sequence length="154" mass="17034">MLCNEAKKAAYLGGLGKGAGANPIDVASLLEAERIFAGAAALVRARRFKEAIPELDRAIALNDAEGEFFAWRAFARFSSTPDKRLVERQTQEELELAIQKSPNCVVAFLFSARVATVLGDVPGAIKYYKRCLAQEPDHLEAKRELRLLETRNLK</sequence>
<accession>A0A0K1P9I8</accession>
<name>A0A0K1P9I8_9BACT</name>
<keyword evidence="2" id="KW-1185">Reference proteome</keyword>
<dbReference type="STRING" id="1391653.AKJ08_0141"/>